<sequence>MTYARLGCVCAAMFTLVLPASSGELDYTMPTEFYDGMNAKLINEGYREVRVLDPQEGVLSAFDAQGSEVKINVDPARGQIISTSYVHPTDG</sequence>
<keyword evidence="1" id="KW-0732">Signal</keyword>
<dbReference type="Proteomes" id="UP000198426">
    <property type="component" value="Unassembled WGS sequence"/>
</dbReference>
<evidence type="ECO:0000313" key="2">
    <source>
        <dbReference type="EMBL" id="SNT16364.1"/>
    </source>
</evidence>
<dbReference type="OrthoDB" id="7873626at2"/>
<gene>
    <name evidence="2" type="ORF">SAMN05421757_10749</name>
</gene>
<dbReference type="EMBL" id="FZOY01000007">
    <property type="protein sequence ID" value="SNT16364.1"/>
    <property type="molecule type" value="Genomic_DNA"/>
</dbReference>
<dbReference type="RefSeq" id="WP_141134918.1">
    <property type="nucleotide sequence ID" value="NZ_FZOY01000007.1"/>
</dbReference>
<evidence type="ECO:0000313" key="3">
    <source>
        <dbReference type="Proteomes" id="UP000198426"/>
    </source>
</evidence>
<feature type="chain" id="PRO_5012014734" description="Peptidase propeptide and YPEB domain-containing protein" evidence="1">
    <location>
        <begin position="23"/>
        <end position="91"/>
    </location>
</feature>
<evidence type="ECO:0000256" key="1">
    <source>
        <dbReference type="SAM" id="SignalP"/>
    </source>
</evidence>
<name>A0A239KGU5_9RHOB</name>
<feature type="signal peptide" evidence="1">
    <location>
        <begin position="1"/>
        <end position="22"/>
    </location>
</feature>
<accession>A0A239KGU5</accession>
<reference evidence="2 3" key="1">
    <citation type="submission" date="2017-06" db="EMBL/GenBank/DDBJ databases">
        <authorList>
            <person name="Kim H.J."/>
            <person name="Triplett B.A."/>
        </authorList>
    </citation>
    <scope>NUCLEOTIDE SEQUENCE [LARGE SCALE GENOMIC DNA]</scope>
    <source>
        <strain evidence="2 3">DSM 29339</strain>
    </source>
</reference>
<keyword evidence="3" id="KW-1185">Reference proteome</keyword>
<dbReference type="AlphaFoldDB" id="A0A239KGU5"/>
<protein>
    <recommendedName>
        <fullName evidence="4">Peptidase propeptide and YPEB domain-containing protein</fullName>
    </recommendedName>
</protein>
<organism evidence="2 3">
    <name type="scientific">Tropicimonas sediminicola</name>
    <dbReference type="NCBI Taxonomy" id="1031541"/>
    <lineage>
        <taxon>Bacteria</taxon>
        <taxon>Pseudomonadati</taxon>
        <taxon>Pseudomonadota</taxon>
        <taxon>Alphaproteobacteria</taxon>
        <taxon>Rhodobacterales</taxon>
        <taxon>Roseobacteraceae</taxon>
        <taxon>Tropicimonas</taxon>
    </lineage>
</organism>
<proteinExistence type="predicted"/>
<evidence type="ECO:0008006" key="4">
    <source>
        <dbReference type="Google" id="ProtNLM"/>
    </source>
</evidence>